<evidence type="ECO:0000313" key="3">
    <source>
        <dbReference type="EMBL" id="MDR4125875.1"/>
    </source>
</evidence>
<evidence type="ECO:0000256" key="2">
    <source>
        <dbReference type="SAM" id="SignalP"/>
    </source>
</evidence>
<proteinExistence type="predicted"/>
<feature type="chain" id="PRO_5046943189" description="LTXXQ motif family protein" evidence="2">
    <location>
        <begin position="28"/>
        <end position="218"/>
    </location>
</feature>
<feature type="region of interest" description="Disordered" evidence="1">
    <location>
        <begin position="184"/>
        <end position="218"/>
    </location>
</feature>
<accession>A0ABU1D616</accession>
<organism evidence="3 4">
    <name type="scientific">Yanghanlia caeni</name>
    <dbReference type="NCBI Taxonomy" id="3064283"/>
    <lineage>
        <taxon>Bacteria</taxon>
        <taxon>Pseudomonadati</taxon>
        <taxon>Pseudomonadota</taxon>
        <taxon>Betaproteobacteria</taxon>
        <taxon>Burkholderiales</taxon>
        <taxon>Alcaligenaceae</taxon>
        <taxon>Yanghanlia</taxon>
    </lineage>
</organism>
<keyword evidence="4" id="KW-1185">Reference proteome</keyword>
<gene>
    <name evidence="3" type="ORF">Q8947_07740</name>
</gene>
<protein>
    <recommendedName>
        <fullName evidence="5">LTXXQ motif family protein</fullName>
    </recommendedName>
</protein>
<evidence type="ECO:0000313" key="4">
    <source>
        <dbReference type="Proteomes" id="UP001232156"/>
    </source>
</evidence>
<evidence type="ECO:0008006" key="5">
    <source>
        <dbReference type="Google" id="ProtNLM"/>
    </source>
</evidence>
<dbReference type="EMBL" id="JAUZQE010000014">
    <property type="protein sequence ID" value="MDR4125875.1"/>
    <property type="molecule type" value="Genomic_DNA"/>
</dbReference>
<comment type="caution">
    <text evidence="3">The sequence shown here is derived from an EMBL/GenBank/DDBJ whole genome shotgun (WGS) entry which is preliminary data.</text>
</comment>
<feature type="compositionally biased region" description="Basic residues" evidence="1">
    <location>
        <begin position="39"/>
        <end position="50"/>
    </location>
</feature>
<reference evidence="3 4" key="1">
    <citation type="submission" date="2023-08" db="EMBL/GenBank/DDBJ databases">
        <title>Alcaligenaceae gen. nov., a novel taxon isolated from the sludge of Yixing Pesticide Factory.</title>
        <authorList>
            <person name="Ruan L."/>
        </authorList>
    </citation>
    <scope>NUCLEOTIDE SEQUENCE [LARGE SCALE GENOMIC DNA]</scope>
    <source>
        <strain evidence="3 4">LG-2</strain>
    </source>
</reference>
<sequence length="218" mass="24186">MKKALSSTGFKLAILGAALSASAVAFAAPGAAAQPHAGRMGHHACHHGHHDVHSGHPHAFMQHGKGMYKARHAEMRRVGLVVPGYGVVSRDFVDGMGLTDDQLKLIDDARKAAADLRKQHKERMVASRGDRLERFKNSIDPEQALKQAEERRAQRQAERGQIDAKWLAVWKSLDSAQQARVADHLKQRAEKAQQRAEKRAARLEERRQKREEAKTPAA</sequence>
<evidence type="ECO:0000256" key="1">
    <source>
        <dbReference type="SAM" id="MobiDB-lite"/>
    </source>
</evidence>
<name>A0ABU1D616_9BURK</name>
<feature type="signal peptide" evidence="2">
    <location>
        <begin position="1"/>
        <end position="27"/>
    </location>
</feature>
<feature type="region of interest" description="Disordered" evidence="1">
    <location>
        <begin position="35"/>
        <end position="57"/>
    </location>
</feature>
<dbReference type="Proteomes" id="UP001232156">
    <property type="component" value="Unassembled WGS sequence"/>
</dbReference>
<keyword evidence="2" id="KW-0732">Signal</keyword>
<dbReference type="RefSeq" id="WP_347286949.1">
    <property type="nucleotide sequence ID" value="NZ_JAUZQE010000014.1"/>
</dbReference>